<reference evidence="2" key="1">
    <citation type="submission" date="2022-09" db="EMBL/GenBank/DDBJ databases">
        <title>Fusarium specimens isolated from Avocado Roots.</title>
        <authorList>
            <person name="Stajich J."/>
            <person name="Roper C."/>
            <person name="Heimlech-Rivalta G."/>
        </authorList>
    </citation>
    <scope>NUCLEOTIDE SEQUENCE</scope>
    <source>
        <strain evidence="2">CF00136</strain>
    </source>
</reference>
<dbReference type="Pfam" id="PF00293">
    <property type="entry name" value="NUDIX"/>
    <property type="match status" value="1"/>
</dbReference>
<dbReference type="PROSITE" id="PS51462">
    <property type="entry name" value="NUDIX"/>
    <property type="match status" value="1"/>
</dbReference>
<dbReference type="InterPro" id="IPR015797">
    <property type="entry name" value="NUDIX_hydrolase-like_dom_sf"/>
</dbReference>
<dbReference type="AlphaFoldDB" id="A0A9W8VGC9"/>
<name>A0A9W8VGC9_9HYPO</name>
<dbReference type="OrthoDB" id="276276at2759"/>
<sequence length="211" mass="23942">MTEQQPVEITSQEFKFTFDESVSEWNVNHRDWLKTHDKTWDSLATGAIVFDADDRILLLQRAPDDSMPNKWEIPGGACDDEGKFSLNPTVLYGCARELWEEAGLELRHIRHVVSDGLNGQPGAVFTNRTGKRFFCKFSFEVEVVQGREVKLDPKEHQDFVWAAEEEVRSQAIGERKIPLTNFLMVNLIEKAFAMRKVAKGGNGKTLEGGRA</sequence>
<feature type="domain" description="Nudix hydrolase" evidence="1">
    <location>
        <begin position="40"/>
        <end position="185"/>
    </location>
</feature>
<dbReference type="SUPFAM" id="SSF55811">
    <property type="entry name" value="Nudix"/>
    <property type="match status" value="1"/>
</dbReference>
<dbReference type="CDD" id="cd02883">
    <property type="entry name" value="NUDIX_Hydrolase"/>
    <property type="match status" value="1"/>
</dbReference>
<proteinExistence type="predicted"/>
<gene>
    <name evidence="2" type="ORF">NW762_007270</name>
</gene>
<dbReference type="Proteomes" id="UP001152049">
    <property type="component" value="Unassembled WGS sequence"/>
</dbReference>
<protein>
    <recommendedName>
        <fullName evidence="1">Nudix hydrolase domain-containing protein</fullName>
    </recommendedName>
</protein>
<dbReference type="EMBL" id="JAOQAZ010000013">
    <property type="protein sequence ID" value="KAJ4260529.1"/>
    <property type="molecule type" value="Genomic_DNA"/>
</dbReference>
<dbReference type="PANTHER" id="PTHR43736">
    <property type="entry name" value="ADP-RIBOSE PYROPHOSPHATASE"/>
    <property type="match status" value="1"/>
</dbReference>
<evidence type="ECO:0000259" key="1">
    <source>
        <dbReference type="PROSITE" id="PS51462"/>
    </source>
</evidence>
<evidence type="ECO:0000313" key="2">
    <source>
        <dbReference type="EMBL" id="KAJ4260529.1"/>
    </source>
</evidence>
<accession>A0A9W8VGC9</accession>
<dbReference type="PANTHER" id="PTHR43736:SF1">
    <property type="entry name" value="DIHYDRONEOPTERIN TRIPHOSPHATE DIPHOSPHATASE"/>
    <property type="match status" value="1"/>
</dbReference>
<keyword evidence="3" id="KW-1185">Reference proteome</keyword>
<organism evidence="2 3">
    <name type="scientific">Fusarium torreyae</name>
    <dbReference type="NCBI Taxonomy" id="1237075"/>
    <lineage>
        <taxon>Eukaryota</taxon>
        <taxon>Fungi</taxon>
        <taxon>Dikarya</taxon>
        <taxon>Ascomycota</taxon>
        <taxon>Pezizomycotina</taxon>
        <taxon>Sordariomycetes</taxon>
        <taxon>Hypocreomycetidae</taxon>
        <taxon>Hypocreales</taxon>
        <taxon>Nectriaceae</taxon>
        <taxon>Fusarium</taxon>
    </lineage>
</organism>
<comment type="caution">
    <text evidence="2">The sequence shown here is derived from an EMBL/GenBank/DDBJ whole genome shotgun (WGS) entry which is preliminary data.</text>
</comment>
<dbReference type="Gene3D" id="3.90.79.10">
    <property type="entry name" value="Nucleoside Triphosphate Pyrophosphohydrolase"/>
    <property type="match status" value="1"/>
</dbReference>
<evidence type="ECO:0000313" key="3">
    <source>
        <dbReference type="Proteomes" id="UP001152049"/>
    </source>
</evidence>
<dbReference type="InterPro" id="IPR000086">
    <property type="entry name" value="NUDIX_hydrolase_dom"/>
</dbReference>